<comment type="catalytic activity">
    <reaction evidence="1">
        <text>a beta-lactam + H2O = a substituted beta-amino acid</text>
        <dbReference type="Rhea" id="RHEA:20401"/>
        <dbReference type="ChEBI" id="CHEBI:15377"/>
        <dbReference type="ChEBI" id="CHEBI:35627"/>
        <dbReference type="ChEBI" id="CHEBI:140347"/>
        <dbReference type="EC" id="3.5.2.6"/>
    </reaction>
</comment>
<comment type="caution">
    <text evidence="6">The sequence shown here is derived from an EMBL/GenBank/DDBJ whole genome shotgun (WGS) entry which is preliminary data.</text>
</comment>
<dbReference type="Pfam" id="PF13354">
    <property type="entry name" value="Beta-lactamase2"/>
    <property type="match status" value="1"/>
</dbReference>
<dbReference type="RefSeq" id="WP_377281046.1">
    <property type="nucleotide sequence ID" value="NZ_JBHRSI010000003.1"/>
</dbReference>
<dbReference type="InterPro" id="IPR045155">
    <property type="entry name" value="Beta-lactam_cat"/>
</dbReference>
<evidence type="ECO:0000259" key="5">
    <source>
        <dbReference type="Pfam" id="PF13354"/>
    </source>
</evidence>
<sequence>MTLRPLLLACLVAAVSLVGCGPQRTTELDPRFDMQAMNRKVTAIVEEAAPARVTVAFMDLGNAEVWSHYGDTPMPMQSVFKAPLAAAVLSEVDAGRLSLEEVVTIGEEDLSPQLSAISRAWPAVRSYTVRELLVRAVRDSDNTAADVLMKRIGGPGAVTAWLDAQRIRGIRIDRYEREIQMEIAGLASFRPAWKDAAPIAAVPEPQRRAALEAFLADPRDTATAHGMIDFLSRLAAGELLSKPSSQLLMQILGESRTGPRRIAAGLPEGASLAHKTGTARPDLGMSPVVNDVGIATLPNGRRYAIAVLMSGCRAQLADCEAVLAQVTRALIDEAG</sequence>
<dbReference type="SUPFAM" id="SSF56601">
    <property type="entry name" value="beta-lactamase/transpeptidase-like"/>
    <property type="match status" value="1"/>
</dbReference>
<dbReference type="PANTHER" id="PTHR35333:SF3">
    <property type="entry name" value="BETA-LACTAMASE-TYPE TRANSPEPTIDASE FOLD CONTAINING PROTEIN"/>
    <property type="match status" value="1"/>
</dbReference>
<accession>A0ABW4MWZ9</accession>
<reference evidence="7" key="1">
    <citation type="journal article" date="2019" name="Int. J. Syst. Evol. Microbiol.">
        <title>The Global Catalogue of Microorganisms (GCM) 10K type strain sequencing project: providing services to taxonomists for standard genome sequencing and annotation.</title>
        <authorList>
            <consortium name="The Broad Institute Genomics Platform"/>
            <consortium name="The Broad Institute Genome Sequencing Center for Infectious Disease"/>
            <person name="Wu L."/>
            <person name="Ma J."/>
        </authorList>
    </citation>
    <scope>NUCLEOTIDE SEQUENCE [LARGE SCALE GENOMIC DNA]</scope>
    <source>
        <strain evidence="7">DFY28</strain>
    </source>
</reference>
<proteinExistence type="inferred from homology"/>
<dbReference type="Proteomes" id="UP001597237">
    <property type="component" value="Unassembled WGS sequence"/>
</dbReference>
<feature type="domain" description="Beta-lactamase class A catalytic" evidence="5">
    <location>
        <begin position="55"/>
        <end position="309"/>
    </location>
</feature>
<dbReference type="InterPro" id="IPR012338">
    <property type="entry name" value="Beta-lactam/transpept-like"/>
</dbReference>
<evidence type="ECO:0000313" key="7">
    <source>
        <dbReference type="Proteomes" id="UP001597237"/>
    </source>
</evidence>
<dbReference type="EC" id="3.5.2.6" evidence="3"/>
<keyword evidence="7" id="KW-1185">Reference proteome</keyword>
<evidence type="ECO:0000256" key="3">
    <source>
        <dbReference type="ARBA" id="ARBA00012865"/>
    </source>
</evidence>
<keyword evidence="6" id="KW-0378">Hydrolase</keyword>
<feature type="chain" id="PRO_5047383790" description="beta-lactamase" evidence="4">
    <location>
        <begin position="21"/>
        <end position="335"/>
    </location>
</feature>
<evidence type="ECO:0000256" key="4">
    <source>
        <dbReference type="SAM" id="SignalP"/>
    </source>
</evidence>
<dbReference type="NCBIfam" id="NF033103">
    <property type="entry name" value="bla_class_A"/>
    <property type="match status" value="1"/>
</dbReference>
<evidence type="ECO:0000313" key="6">
    <source>
        <dbReference type="EMBL" id="MFD1782126.1"/>
    </source>
</evidence>
<dbReference type="Gene3D" id="3.40.710.10">
    <property type="entry name" value="DD-peptidase/beta-lactamase superfamily"/>
    <property type="match status" value="1"/>
</dbReference>
<evidence type="ECO:0000256" key="1">
    <source>
        <dbReference type="ARBA" id="ARBA00001526"/>
    </source>
</evidence>
<protein>
    <recommendedName>
        <fullName evidence="3">beta-lactamase</fullName>
        <ecNumber evidence="3">3.5.2.6</ecNumber>
    </recommendedName>
</protein>
<dbReference type="PROSITE" id="PS51257">
    <property type="entry name" value="PROKAR_LIPOPROTEIN"/>
    <property type="match status" value="1"/>
</dbReference>
<evidence type="ECO:0000256" key="2">
    <source>
        <dbReference type="ARBA" id="ARBA00009009"/>
    </source>
</evidence>
<keyword evidence="4" id="KW-0732">Signal</keyword>
<feature type="signal peptide" evidence="4">
    <location>
        <begin position="1"/>
        <end position="20"/>
    </location>
</feature>
<name>A0ABW4MWZ9_9CAUL</name>
<dbReference type="GO" id="GO:0008800">
    <property type="term" value="F:beta-lactamase activity"/>
    <property type="evidence" value="ECO:0007669"/>
    <property type="project" value="UniProtKB-EC"/>
</dbReference>
<organism evidence="6 7">
    <name type="scientific">Phenylobacterium terrae</name>
    <dbReference type="NCBI Taxonomy" id="2665495"/>
    <lineage>
        <taxon>Bacteria</taxon>
        <taxon>Pseudomonadati</taxon>
        <taxon>Pseudomonadota</taxon>
        <taxon>Alphaproteobacteria</taxon>
        <taxon>Caulobacterales</taxon>
        <taxon>Caulobacteraceae</taxon>
        <taxon>Phenylobacterium</taxon>
    </lineage>
</organism>
<comment type="similarity">
    <text evidence="2">Belongs to the class-A beta-lactamase family.</text>
</comment>
<dbReference type="PANTHER" id="PTHR35333">
    <property type="entry name" value="BETA-LACTAMASE"/>
    <property type="match status" value="1"/>
</dbReference>
<dbReference type="PRINTS" id="PR00118">
    <property type="entry name" value="BLACTAMASEA"/>
</dbReference>
<dbReference type="EMBL" id="JBHUEY010000001">
    <property type="protein sequence ID" value="MFD1782126.1"/>
    <property type="molecule type" value="Genomic_DNA"/>
</dbReference>
<dbReference type="InterPro" id="IPR000871">
    <property type="entry name" value="Beta-lactam_class-A"/>
</dbReference>
<gene>
    <name evidence="6" type="primary">bla</name>
    <name evidence="6" type="ORF">ACFSC0_01875</name>
</gene>